<dbReference type="OrthoDB" id="2266637at2759"/>
<dbReference type="GeneID" id="93608670"/>
<dbReference type="AlphaFoldDB" id="I1BLB4"/>
<dbReference type="STRING" id="246409.I1BLB4"/>
<dbReference type="InParanoid" id="I1BLB4"/>
<reference evidence="1 2" key="1">
    <citation type="journal article" date="2009" name="PLoS Genet.">
        <title>Genomic analysis of the basal lineage fungus Rhizopus oryzae reveals a whole-genome duplication.</title>
        <authorList>
            <person name="Ma L.-J."/>
            <person name="Ibrahim A.S."/>
            <person name="Skory C."/>
            <person name="Grabherr M.G."/>
            <person name="Burger G."/>
            <person name="Butler M."/>
            <person name="Elias M."/>
            <person name="Idnurm A."/>
            <person name="Lang B.F."/>
            <person name="Sone T."/>
            <person name="Abe A."/>
            <person name="Calvo S.E."/>
            <person name="Corrochano L.M."/>
            <person name="Engels R."/>
            <person name="Fu J."/>
            <person name="Hansberg W."/>
            <person name="Kim J.-M."/>
            <person name="Kodira C.D."/>
            <person name="Koehrsen M.J."/>
            <person name="Liu B."/>
            <person name="Miranda-Saavedra D."/>
            <person name="O'Leary S."/>
            <person name="Ortiz-Castellanos L."/>
            <person name="Poulter R."/>
            <person name="Rodriguez-Romero J."/>
            <person name="Ruiz-Herrera J."/>
            <person name="Shen Y.-Q."/>
            <person name="Zeng Q."/>
            <person name="Galagan J."/>
            <person name="Birren B.W."/>
            <person name="Cuomo C.A."/>
            <person name="Wickes B.L."/>
        </authorList>
    </citation>
    <scope>NUCLEOTIDE SEQUENCE [LARGE SCALE GENOMIC DNA]</scope>
    <source>
        <strain evidence="2">RA 99-880 / ATCC MYA-4621 / FGSC 9543 / NRRL 43880</strain>
    </source>
</reference>
<dbReference type="Proteomes" id="UP000009138">
    <property type="component" value="Unassembled WGS sequence"/>
</dbReference>
<gene>
    <name evidence="1" type="ORF">RO3G_01698</name>
</gene>
<dbReference type="RefSeq" id="XP_067512390.1">
    <property type="nucleotide sequence ID" value="XM_067656289.1"/>
</dbReference>
<evidence type="ECO:0008006" key="3">
    <source>
        <dbReference type="Google" id="ProtNLM"/>
    </source>
</evidence>
<proteinExistence type="predicted"/>
<name>I1BLB4_RHIO9</name>
<evidence type="ECO:0000313" key="1">
    <source>
        <dbReference type="EMBL" id="EIE76994.1"/>
    </source>
</evidence>
<sequence>MDQLFWKLKYPWIVLPGVRFVHRLWRLLRCKNQNNDYLNAIFPYDVVKLKVKRSRAPVPLKKRKGAGGAQAVENTKRGAVTGLYFNSIANTFDIFDQHEQIKNIYIVMDNAPVHKNADIKKYWAAWLRLCLSSGLLL</sequence>
<protein>
    <recommendedName>
        <fullName evidence="3">Tc1-like transposase DDE domain-containing protein</fullName>
    </recommendedName>
</protein>
<dbReference type="EMBL" id="CH476732">
    <property type="protein sequence ID" value="EIE76994.1"/>
    <property type="molecule type" value="Genomic_DNA"/>
</dbReference>
<accession>I1BLB4</accession>
<keyword evidence="2" id="KW-1185">Reference proteome</keyword>
<organism evidence="1 2">
    <name type="scientific">Rhizopus delemar (strain RA 99-880 / ATCC MYA-4621 / FGSC 9543 / NRRL 43880)</name>
    <name type="common">Mucormycosis agent</name>
    <name type="synonym">Rhizopus arrhizus var. delemar</name>
    <dbReference type="NCBI Taxonomy" id="246409"/>
    <lineage>
        <taxon>Eukaryota</taxon>
        <taxon>Fungi</taxon>
        <taxon>Fungi incertae sedis</taxon>
        <taxon>Mucoromycota</taxon>
        <taxon>Mucoromycotina</taxon>
        <taxon>Mucoromycetes</taxon>
        <taxon>Mucorales</taxon>
        <taxon>Mucorineae</taxon>
        <taxon>Rhizopodaceae</taxon>
        <taxon>Rhizopus</taxon>
    </lineage>
</organism>
<evidence type="ECO:0000313" key="2">
    <source>
        <dbReference type="Proteomes" id="UP000009138"/>
    </source>
</evidence>
<dbReference type="VEuPathDB" id="FungiDB:RO3G_01698"/>